<evidence type="ECO:0008006" key="3">
    <source>
        <dbReference type="Google" id="ProtNLM"/>
    </source>
</evidence>
<dbReference type="Gene3D" id="1.10.10.10">
    <property type="entry name" value="Winged helix-like DNA-binding domain superfamily/Winged helix DNA-binding domain"/>
    <property type="match status" value="1"/>
</dbReference>
<organism evidence="1 2">
    <name type="scientific">Agromyces marinus</name>
    <dbReference type="NCBI Taxonomy" id="1389020"/>
    <lineage>
        <taxon>Bacteria</taxon>
        <taxon>Bacillati</taxon>
        <taxon>Actinomycetota</taxon>
        <taxon>Actinomycetes</taxon>
        <taxon>Micrococcales</taxon>
        <taxon>Microbacteriaceae</taxon>
        <taxon>Agromyces</taxon>
    </lineage>
</organism>
<name>A0ABN6Y9X3_9MICO</name>
<dbReference type="Proteomes" id="UP001321477">
    <property type="component" value="Chromosome"/>
</dbReference>
<dbReference type="SUPFAM" id="SSF46785">
    <property type="entry name" value="Winged helix' DNA-binding domain"/>
    <property type="match status" value="1"/>
</dbReference>
<evidence type="ECO:0000313" key="2">
    <source>
        <dbReference type="Proteomes" id="UP001321477"/>
    </source>
</evidence>
<accession>A0ABN6Y9X3</accession>
<dbReference type="InterPro" id="IPR036390">
    <property type="entry name" value="WH_DNA-bd_sf"/>
</dbReference>
<reference evidence="2" key="1">
    <citation type="journal article" date="2019" name="Int. J. Syst. Evol. Microbiol.">
        <title>The Global Catalogue of Microorganisms (GCM) 10K type strain sequencing project: providing services to taxonomists for standard genome sequencing and annotation.</title>
        <authorList>
            <consortium name="The Broad Institute Genomics Platform"/>
            <consortium name="The Broad Institute Genome Sequencing Center for Infectious Disease"/>
            <person name="Wu L."/>
            <person name="Ma J."/>
        </authorList>
    </citation>
    <scope>NUCLEOTIDE SEQUENCE [LARGE SCALE GENOMIC DNA]</scope>
    <source>
        <strain evidence="2">NBRC 109019</strain>
    </source>
</reference>
<protein>
    <recommendedName>
        <fullName evidence="3">Transcription regulator PadR N-terminal domain-containing protein</fullName>
    </recommendedName>
</protein>
<keyword evidence="2" id="KW-1185">Reference proteome</keyword>
<gene>
    <name evidence="1" type="ORF">GCM10025870_12070</name>
</gene>
<sequence length="51" mass="5900">MVETYTQDSDVGPTRKYYRLTERGTGELTQFRSQWAAFSATVDDLIGREPR</sequence>
<dbReference type="EMBL" id="AP027734">
    <property type="protein sequence ID" value="BDZ54134.1"/>
    <property type="molecule type" value="Genomic_DNA"/>
</dbReference>
<evidence type="ECO:0000313" key="1">
    <source>
        <dbReference type="EMBL" id="BDZ54134.1"/>
    </source>
</evidence>
<proteinExistence type="predicted"/>
<dbReference type="InterPro" id="IPR036388">
    <property type="entry name" value="WH-like_DNA-bd_sf"/>
</dbReference>